<evidence type="ECO:0000313" key="2">
    <source>
        <dbReference type="Proteomes" id="UP000026915"/>
    </source>
</evidence>
<sequence length="109" mass="13054">MQWQTMLILRANLSDSEKQGKLKVNSFESRNKLKMQQKHDLLDELLEAIERMNIYGFLDATNLCLVPYVIILPKFKVPDFEKYDGTKWPKTYITMYCPRWLHMHKMINS</sequence>
<name>A0A061FJA3_THECC</name>
<dbReference type="EMBL" id="CM001886">
    <property type="protein sequence ID" value="EOY16998.1"/>
    <property type="molecule type" value="Genomic_DNA"/>
</dbReference>
<proteinExistence type="predicted"/>
<organism evidence="1 2">
    <name type="scientific">Theobroma cacao</name>
    <name type="common">Cacao</name>
    <name type="synonym">Cocoa</name>
    <dbReference type="NCBI Taxonomy" id="3641"/>
    <lineage>
        <taxon>Eukaryota</taxon>
        <taxon>Viridiplantae</taxon>
        <taxon>Streptophyta</taxon>
        <taxon>Embryophyta</taxon>
        <taxon>Tracheophyta</taxon>
        <taxon>Spermatophyta</taxon>
        <taxon>Magnoliopsida</taxon>
        <taxon>eudicotyledons</taxon>
        <taxon>Gunneridae</taxon>
        <taxon>Pentapetalae</taxon>
        <taxon>rosids</taxon>
        <taxon>malvids</taxon>
        <taxon>Malvales</taxon>
        <taxon>Malvaceae</taxon>
        <taxon>Byttnerioideae</taxon>
        <taxon>Theobroma</taxon>
    </lineage>
</organism>
<dbReference type="HOGENOM" id="CLU_2188772_0_0_1"/>
<keyword evidence="2" id="KW-1185">Reference proteome</keyword>
<dbReference type="InParanoid" id="A0A061FJA3"/>
<accession>A0A061FJA3</accession>
<reference evidence="1 2" key="1">
    <citation type="journal article" date="2013" name="Genome Biol.">
        <title>The genome sequence of the most widely cultivated cacao type and its use to identify candidate genes regulating pod color.</title>
        <authorList>
            <person name="Motamayor J.C."/>
            <person name="Mockaitis K."/>
            <person name="Schmutz J."/>
            <person name="Haiminen N."/>
            <person name="Iii D.L."/>
            <person name="Cornejo O."/>
            <person name="Findley S.D."/>
            <person name="Zheng P."/>
            <person name="Utro F."/>
            <person name="Royaert S."/>
            <person name="Saski C."/>
            <person name="Jenkins J."/>
            <person name="Podicheti R."/>
            <person name="Zhao M."/>
            <person name="Scheffler B.E."/>
            <person name="Stack J.C."/>
            <person name="Feltus F.A."/>
            <person name="Mustiga G.M."/>
            <person name="Amores F."/>
            <person name="Phillips W."/>
            <person name="Marelli J.P."/>
            <person name="May G.D."/>
            <person name="Shapiro H."/>
            <person name="Ma J."/>
            <person name="Bustamante C.D."/>
            <person name="Schnell R.J."/>
            <person name="Main D."/>
            <person name="Gilbert D."/>
            <person name="Parida L."/>
            <person name="Kuhn D.N."/>
        </authorList>
    </citation>
    <scope>NUCLEOTIDE SEQUENCE [LARGE SCALE GENOMIC DNA]</scope>
    <source>
        <strain evidence="2">cv. Matina 1-6</strain>
    </source>
</reference>
<dbReference type="Gramene" id="EOY16998">
    <property type="protein sequence ID" value="EOY16998"/>
    <property type="gene ID" value="TCM_036116"/>
</dbReference>
<dbReference type="AlphaFoldDB" id="A0A061FJA3"/>
<dbReference type="Proteomes" id="UP000026915">
    <property type="component" value="Chromosome 8"/>
</dbReference>
<protein>
    <submittedName>
        <fullName evidence="1">Uncharacterized protein</fullName>
    </submittedName>
</protein>
<gene>
    <name evidence="1" type="ORF">TCM_036116</name>
</gene>
<evidence type="ECO:0000313" key="1">
    <source>
        <dbReference type="EMBL" id="EOY16998.1"/>
    </source>
</evidence>